<evidence type="ECO:0000313" key="5">
    <source>
        <dbReference type="Proteomes" id="UP000515140"/>
    </source>
</evidence>
<proteinExistence type="inferred from homology"/>
<dbReference type="AlphaFoldDB" id="A0A6P5JDJ3"/>
<keyword evidence="2" id="KW-0040">ANK repeat</keyword>
<dbReference type="GO" id="GO:0004861">
    <property type="term" value="F:cyclin-dependent protein serine/threonine kinase inhibitor activity"/>
    <property type="evidence" value="ECO:0007669"/>
    <property type="project" value="TreeGrafter"/>
</dbReference>
<name>A0A6P5JDJ3_PHACI</name>
<evidence type="ECO:0000256" key="4">
    <source>
        <dbReference type="ARBA" id="ARBA00038438"/>
    </source>
</evidence>
<evidence type="ECO:0000256" key="2">
    <source>
        <dbReference type="ARBA" id="ARBA00023043"/>
    </source>
</evidence>
<dbReference type="InterPro" id="IPR036770">
    <property type="entry name" value="Ankyrin_rpt-contain_sf"/>
</dbReference>
<dbReference type="FunFam" id="1.25.40.20:FF:000107">
    <property type="entry name" value="cyclin-dependent kinase 4 inhibitor B"/>
    <property type="match status" value="1"/>
</dbReference>
<organism evidence="5 6">
    <name type="scientific">Phascolarctos cinereus</name>
    <name type="common">Koala</name>
    <dbReference type="NCBI Taxonomy" id="38626"/>
    <lineage>
        <taxon>Eukaryota</taxon>
        <taxon>Metazoa</taxon>
        <taxon>Chordata</taxon>
        <taxon>Craniata</taxon>
        <taxon>Vertebrata</taxon>
        <taxon>Euteleostomi</taxon>
        <taxon>Mammalia</taxon>
        <taxon>Metatheria</taxon>
        <taxon>Diprotodontia</taxon>
        <taxon>Phascolarctidae</taxon>
        <taxon>Phascolarctos</taxon>
    </lineage>
</organism>
<protein>
    <submittedName>
        <fullName evidence="6">Cyclin-dependent kinase 4 inhibitor B-like</fullName>
    </submittedName>
</protein>
<dbReference type="OMA" id="HHQVTLY"/>
<dbReference type="PANTHER" id="PTHR24201">
    <property type="entry name" value="ANK_REP_REGION DOMAIN-CONTAINING PROTEIN"/>
    <property type="match status" value="1"/>
</dbReference>
<evidence type="ECO:0000256" key="3">
    <source>
        <dbReference type="ARBA" id="ARBA00023306"/>
    </source>
</evidence>
<dbReference type="GO" id="GO:2000045">
    <property type="term" value="P:regulation of G1/S transition of mitotic cell cycle"/>
    <property type="evidence" value="ECO:0007669"/>
    <property type="project" value="TreeGrafter"/>
</dbReference>
<dbReference type="SMART" id="SM00248">
    <property type="entry name" value="ANK"/>
    <property type="match status" value="3"/>
</dbReference>
<dbReference type="SUPFAM" id="SSF48403">
    <property type="entry name" value="Ankyrin repeat"/>
    <property type="match status" value="1"/>
</dbReference>
<dbReference type="RefSeq" id="XP_020832357.1">
    <property type="nucleotide sequence ID" value="XM_020976698.1"/>
</dbReference>
<keyword evidence="1" id="KW-0677">Repeat</keyword>
<sequence>MTEKSEEERGIRLDSYLDLTSVAARGQVERLQELLAAGADPNGVNRFGRRPIQVMMMGNVGVAELLLKHGADPNVPDPTTLTLPVHDAAREGFLDTLILLHRAGARLDIGDSLGRLPLHLAQQQGHHQVTLYLQTVTGD</sequence>
<dbReference type="Pfam" id="PF12796">
    <property type="entry name" value="Ank_2"/>
    <property type="match status" value="1"/>
</dbReference>
<dbReference type="KEGG" id="pcw:110201194"/>
<keyword evidence="3" id="KW-0131">Cell cycle</keyword>
<dbReference type="InterPro" id="IPR050776">
    <property type="entry name" value="Ank_Repeat/CDKN_Inhibitor"/>
</dbReference>
<dbReference type="PANTHER" id="PTHR24201:SF8">
    <property type="entry name" value="CYCLIN-DEPENDENT KINASE 4 INHIBITOR B"/>
    <property type="match status" value="1"/>
</dbReference>
<gene>
    <name evidence="6" type="primary">LOC110201194</name>
</gene>
<dbReference type="Proteomes" id="UP000515140">
    <property type="component" value="Unplaced"/>
</dbReference>
<dbReference type="InterPro" id="IPR002110">
    <property type="entry name" value="Ankyrin_rpt"/>
</dbReference>
<dbReference type="GO" id="GO:0019901">
    <property type="term" value="F:protein kinase binding"/>
    <property type="evidence" value="ECO:0007669"/>
    <property type="project" value="TreeGrafter"/>
</dbReference>
<comment type="similarity">
    <text evidence="4">Belongs to the CDKN2 cyclin-dependent kinase inhibitor family.</text>
</comment>
<reference evidence="6" key="1">
    <citation type="submission" date="2025-08" db="UniProtKB">
        <authorList>
            <consortium name="RefSeq"/>
        </authorList>
    </citation>
    <scope>IDENTIFICATION</scope>
    <source>
        <tissue evidence="6">Spleen</tissue>
    </source>
</reference>
<accession>A0A6P5JDJ3</accession>
<dbReference type="GO" id="GO:0005634">
    <property type="term" value="C:nucleus"/>
    <property type="evidence" value="ECO:0007669"/>
    <property type="project" value="TreeGrafter"/>
</dbReference>
<keyword evidence="5" id="KW-1185">Reference proteome</keyword>
<evidence type="ECO:0000256" key="1">
    <source>
        <dbReference type="ARBA" id="ARBA00022737"/>
    </source>
</evidence>
<dbReference type="InParanoid" id="A0A6P5JDJ3"/>
<evidence type="ECO:0000313" key="6">
    <source>
        <dbReference type="RefSeq" id="XP_020832357.1"/>
    </source>
</evidence>
<dbReference type="FunCoup" id="A0A6P5JDJ3">
    <property type="interactions" value="2253"/>
</dbReference>
<dbReference type="GO" id="GO:0005737">
    <property type="term" value="C:cytoplasm"/>
    <property type="evidence" value="ECO:0007669"/>
    <property type="project" value="TreeGrafter"/>
</dbReference>
<dbReference type="GO" id="GO:0008285">
    <property type="term" value="P:negative regulation of cell population proliferation"/>
    <property type="evidence" value="ECO:0007669"/>
    <property type="project" value="TreeGrafter"/>
</dbReference>
<dbReference type="GeneID" id="110201194"/>
<dbReference type="Gene3D" id="1.25.40.20">
    <property type="entry name" value="Ankyrin repeat-containing domain"/>
    <property type="match status" value="1"/>
</dbReference>